<name>A0ABP0MT51_9DINO</name>
<protein>
    <submittedName>
        <fullName evidence="1">Uncharacterized protein</fullName>
    </submittedName>
</protein>
<dbReference type="Proteomes" id="UP001642464">
    <property type="component" value="Unassembled WGS sequence"/>
</dbReference>
<reference evidence="1 2" key="1">
    <citation type="submission" date="2024-02" db="EMBL/GenBank/DDBJ databases">
        <authorList>
            <person name="Chen Y."/>
            <person name="Shah S."/>
            <person name="Dougan E. K."/>
            <person name="Thang M."/>
            <person name="Chan C."/>
        </authorList>
    </citation>
    <scope>NUCLEOTIDE SEQUENCE [LARGE SCALE GENOMIC DNA]</scope>
</reference>
<gene>
    <name evidence="1" type="ORF">SCF082_LOCUS29307</name>
</gene>
<organism evidence="1 2">
    <name type="scientific">Durusdinium trenchii</name>
    <dbReference type="NCBI Taxonomy" id="1381693"/>
    <lineage>
        <taxon>Eukaryota</taxon>
        <taxon>Sar</taxon>
        <taxon>Alveolata</taxon>
        <taxon>Dinophyceae</taxon>
        <taxon>Suessiales</taxon>
        <taxon>Symbiodiniaceae</taxon>
        <taxon>Durusdinium</taxon>
    </lineage>
</organism>
<evidence type="ECO:0000313" key="2">
    <source>
        <dbReference type="Proteomes" id="UP001642464"/>
    </source>
</evidence>
<comment type="caution">
    <text evidence="1">The sequence shown here is derived from an EMBL/GenBank/DDBJ whole genome shotgun (WGS) entry which is preliminary data.</text>
</comment>
<accession>A0ABP0MT51</accession>
<sequence length="321" mass="36157">MMTRVVGPHADGKGKYWMIDGRDEEVPAGSVYRVTLHWGARLRVAWQREMSILSRGISTKELVGAEARHRYFVLGTWTSWTCFEMSPTEPNCFETTLRIGMSGMESFRFLRDQDEEQAIYPAKNALDADASQVFVRGPDELCNGKSWQITGKYGEQVSICLQIVDAIITVDVRSNMGSRWTATGVTGPARHSYWVMGSFNNWTQEQMICGERPGTFVYRGTAGPCTQQERFIVTVDEDPELVLYPDTPGGVPPGLAIVKGPARVQDDRDFLLTCLKEGAEFEIVLDFTARDKRKVVDVRWLTDPVDVPSMKRSFLNFFGSL</sequence>
<proteinExistence type="predicted"/>
<evidence type="ECO:0000313" key="1">
    <source>
        <dbReference type="EMBL" id="CAK9053852.1"/>
    </source>
</evidence>
<keyword evidence="2" id="KW-1185">Reference proteome</keyword>
<dbReference type="EMBL" id="CAXAMM010023570">
    <property type="protein sequence ID" value="CAK9053852.1"/>
    <property type="molecule type" value="Genomic_DNA"/>
</dbReference>